<name>A0A8D8JDD5_CULPI</name>
<organism evidence="2">
    <name type="scientific">Culex pipiens</name>
    <name type="common">House mosquito</name>
    <dbReference type="NCBI Taxonomy" id="7175"/>
    <lineage>
        <taxon>Eukaryota</taxon>
        <taxon>Metazoa</taxon>
        <taxon>Ecdysozoa</taxon>
        <taxon>Arthropoda</taxon>
        <taxon>Hexapoda</taxon>
        <taxon>Insecta</taxon>
        <taxon>Pterygota</taxon>
        <taxon>Neoptera</taxon>
        <taxon>Endopterygota</taxon>
        <taxon>Diptera</taxon>
        <taxon>Nematocera</taxon>
        <taxon>Culicoidea</taxon>
        <taxon>Culicidae</taxon>
        <taxon>Culicinae</taxon>
        <taxon>Culicini</taxon>
        <taxon>Culex</taxon>
        <taxon>Culex</taxon>
    </lineage>
</organism>
<evidence type="ECO:0000256" key="1">
    <source>
        <dbReference type="SAM" id="MobiDB-lite"/>
    </source>
</evidence>
<feature type="compositionally biased region" description="Basic residues" evidence="1">
    <location>
        <begin position="110"/>
        <end position="119"/>
    </location>
</feature>
<feature type="region of interest" description="Disordered" evidence="1">
    <location>
        <begin position="85"/>
        <end position="119"/>
    </location>
</feature>
<protein>
    <submittedName>
        <fullName evidence="2">(northern house mosquito) hypothetical protein</fullName>
    </submittedName>
</protein>
<reference evidence="2" key="1">
    <citation type="submission" date="2021-05" db="EMBL/GenBank/DDBJ databases">
        <authorList>
            <person name="Alioto T."/>
            <person name="Alioto T."/>
            <person name="Gomez Garrido J."/>
        </authorList>
    </citation>
    <scope>NUCLEOTIDE SEQUENCE</scope>
</reference>
<dbReference type="AlphaFoldDB" id="A0A8D8JDD5"/>
<proteinExistence type="predicted"/>
<evidence type="ECO:0000313" key="2">
    <source>
        <dbReference type="EMBL" id="CAG6567106.1"/>
    </source>
</evidence>
<dbReference type="EMBL" id="HBUE01277508">
    <property type="protein sequence ID" value="CAG6567106.1"/>
    <property type="molecule type" value="Transcribed_RNA"/>
</dbReference>
<sequence>MQTETHQPGLGDAARVPAGVLQTARKVRGHVRILQHGSLPPRPYGNHATLHGGHQGVLRDDRTQAEPGVGRRTAPAHGQLFCGARSTHEGCRHGSGLRSTPVRPPSHGPLQRHRTALHL</sequence>
<accession>A0A8D8JDD5</accession>
<dbReference type="EMBL" id="HBUE01125849">
    <property type="protein sequence ID" value="CAG6494722.1"/>
    <property type="molecule type" value="Transcribed_RNA"/>
</dbReference>
<dbReference type="EMBL" id="HBUE01172054">
    <property type="protein sequence ID" value="CAG6515607.1"/>
    <property type="molecule type" value="Transcribed_RNA"/>
</dbReference>